<evidence type="ECO:0000256" key="6">
    <source>
        <dbReference type="ARBA" id="ARBA00022723"/>
    </source>
</evidence>
<dbReference type="GO" id="GO:0045333">
    <property type="term" value="P:cellular respiration"/>
    <property type="evidence" value="ECO:0007669"/>
    <property type="project" value="UniProtKB-ARBA"/>
</dbReference>
<keyword evidence="9" id="KW-0411">Iron-sulfur</keyword>
<dbReference type="NCBIfam" id="TIGR01701">
    <property type="entry name" value="Fdhalpha-like"/>
    <property type="match status" value="1"/>
</dbReference>
<gene>
    <name evidence="12" type="ORF">C1631_000415</name>
</gene>
<comment type="cofactor">
    <cofactor evidence="1">
        <name>Mo-bis(molybdopterin guanine dinucleotide)</name>
        <dbReference type="ChEBI" id="CHEBI:60539"/>
    </cofactor>
</comment>
<dbReference type="SUPFAM" id="SSF53706">
    <property type="entry name" value="Formate dehydrogenase/DMSO reductase, domains 1-3"/>
    <property type="match status" value="1"/>
</dbReference>
<dbReference type="InterPro" id="IPR006657">
    <property type="entry name" value="MoPterin_dinucl-bd_dom"/>
</dbReference>
<dbReference type="InterPro" id="IPR041953">
    <property type="entry name" value="YdeP_MopB"/>
</dbReference>
<evidence type="ECO:0000256" key="2">
    <source>
        <dbReference type="ARBA" id="ARBA00001966"/>
    </source>
</evidence>
<comment type="cofactor">
    <cofactor evidence="2">
        <name>[4Fe-4S] cluster</name>
        <dbReference type="ChEBI" id="CHEBI:49883"/>
    </cofactor>
</comment>
<keyword evidence="5" id="KW-0500">Molybdenum</keyword>
<feature type="domain" description="Molybdopterin oxidoreductase" evidence="10">
    <location>
        <begin position="135"/>
        <end position="513"/>
    </location>
</feature>
<dbReference type="GO" id="GO:0051539">
    <property type="term" value="F:4 iron, 4 sulfur cluster binding"/>
    <property type="evidence" value="ECO:0007669"/>
    <property type="project" value="UniProtKB-KW"/>
</dbReference>
<dbReference type="CDD" id="cd02767">
    <property type="entry name" value="MopB_ydeP"/>
    <property type="match status" value="1"/>
</dbReference>
<keyword evidence="4" id="KW-0004">4Fe-4S</keyword>
<dbReference type="OrthoDB" id="9792592at2"/>
<dbReference type="InterPro" id="IPR037951">
    <property type="entry name" value="MopB_CT_YdeP"/>
</dbReference>
<dbReference type="SUPFAM" id="SSF50692">
    <property type="entry name" value="ADC-like"/>
    <property type="match status" value="1"/>
</dbReference>
<dbReference type="GO" id="GO:0030151">
    <property type="term" value="F:molybdenum ion binding"/>
    <property type="evidence" value="ECO:0007669"/>
    <property type="project" value="InterPro"/>
</dbReference>
<reference evidence="12 13" key="1">
    <citation type="submission" date="2018-04" db="EMBL/GenBank/DDBJ databases">
        <title>Draft Genome Sequence of Phosphate-Solubilizing Chryseobacterium sp. ISE14 that is a Biocontrol and Plant Growth-Promoting Rhizobacterium Isolated from Cucumber.</title>
        <authorList>
            <person name="Jeong J.-J."/>
            <person name="Sang M.K."/>
            <person name="Choi I.-G."/>
            <person name="Kim K.D."/>
        </authorList>
    </citation>
    <scope>NUCLEOTIDE SEQUENCE [LARGE SCALE GENOMIC DNA]</scope>
    <source>
        <strain evidence="12 13">ISE14</strain>
    </source>
</reference>
<dbReference type="PANTHER" id="PTHR43105:SF4">
    <property type="entry name" value="PROTEIN YDEP"/>
    <property type="match status" value="1"/>
</dbReference>
<keyword evidence="6" id="KW-0479">Metal-binding</keyword>
<dbReference type="InterPro" id="IPR009010">
    <property type="entry name" value="Asp_de-COase-like_dom_sf"/>
</dbReference>
<evidence type="ECO:0000256" key="4">
    <source>
        <dbReference type="ARBA" id="ARBA00022485"/>
    </source>
</evidence>
<name>A0A316XBC6_9FLAO</name>
<dbReference type="AlphaFoldDB" id="A0A316XBC6"/>
<accession>A0A316XBC6</accession>
<keyword evidence="13" id="KW-1185">Reference proteome</keyword>
<evidence type="ECO:0000313" key="13">
    <source>
        <dbReference type="Proteomes" id="UP000236594"/>
    </source>
</evidence>
<evidence type="ECO:0000256" key="8">
    <source>
        <dbReference type="ARBA" id="ARBA00023004"/>
    </source>
</evidence>
<dbReference type="GO" id="GO:0016020">
    <property type="term" value="C:membrane"/>
    <property type="evidence" value="ECO:0007669"/>
    <property type="project" value="TreeGrafter"/>
</dbReference>
<organism evidence="12 13">
    <name type="scientific">Chryseobacterium phosphatilyticum</name>
    <dbReference type="NCBI Taxonomy" id="475075"/>
    <lineage>
        <taxon>Bacteria</taxon>
        <taxon>Pseudomonadati</taxon>
        <taxon>Bacteroidota</taxon>
        <taxon>Flavobacteriia</taxon>
        <taxon>Flavobacteriales</taxon>
        <taxon>Weeksellaceae</taxon>
        <taxon>Chryseobacterium group</taxon>
        <taxon>Chryseobacterium</taxon>
    </lineage>
</organism>
<keyword evidence="8" id="KW-0408">Iron</keyword>
<evidence type="ECO:0000256" key="7">
    <source>
        <dbReference type="ARBA" id="ARBA00023002"/>
    </source>
</evidence>
<dbReference type="RefSeq" id="WP_109709684.1">
    <property type="nucleotide sequence ID" value="NZ_PPED02000001.1"/>
</dbReference>
<dbReference type="InterPro" id="IPR050123">
    <property type="entry name" value="Prok_molybdopt-oxidoreductase"/>
</dbReference>
<evidence type="ECO:0000259" key="10">
    <source>
        <dbReference type="Pfam" id="PF00384"/>
    </source>
</evidence>
<dbReference type="Gene3D" id="2.40.40.20">
    <property type="match status" value="1"/>
</dbReference>
<evidence type="ECO:0008006" key="14">
    <source>
        <dbReference type="Google" id="ProtNLM"/>
    </source>
</evidence>
<evidence type="ECO:0000313" key="12">
    <source>
        <dbReference type="EMBL" id="PWN71125.1"/>
    </source>
</evidence>
<evidence type="ECO:0000256" key="5">
    <source>
        <dbReference type="ARBA" id="ARBA00022505"/>
    </source>
</evidence>
<comment type="caution">
    <text evidence="12">The sequence shown here is derived from an EMBL/GenBank/DDBJ whole genome shotgun (WGS) entry which is preliminary data.</text>
</comment>
<evidence type="ECO:0000256" key="1">
    <source>
        <dbReference type="ARBA" id="ARBA00001942"/>
    </source>
</evidence>
<dbReference type="InterPro" id="IPR010046">
    <property type="entry name" value="Mopterin_OxRdtse_a_bac"/>
</dbReference>
<dbReference type="EMBL" id="PPED02000001">
    <property type="protein sequence ID" value="PWN71125.1"/>
    <property type="molecule type" value="Genomic_DNA"/>
</dbReference>
<proteinExistence type="inferred from homology"/>
<protein>
    <recommendedName>
        <fullName evidence="14">FdhF/YdeP family oxidoreductase</fullName>
    </recommendedName>
</protein>
<evidence type="ECO:0000256" key="9">
    <source>
        <dbReference type="ARBA" id="ARBA00023014"/>
    </source>
</evidence>
<feature type="domain" description="Molybdopterin dinucleotide-binding" evidence="11">
    <location>
        <begin position="665"/>
        <end position="770"/>
    </location>
</feature>
<dbReference type="PIRSF" id="PIRSF000144">
    <property type="entry name" value="CbbBc"/>
    <property type="match status" value="1"/>
</dbReference>
<evidence type="ECO:0000256" key="3">
    <source>
        <dbReference type="ARBA" id="ARBA00010312"/>
    </source>
</evidence>
<dbReference type="GO" id="GO:0043546">
    <property type="term" value="F:molybdopterin cofactor binding"/>
    <property type="evidence" value="ECO:0007669"/>
    <property type="project" value="InterPro"/>
</dbReference>
<dbReference type="Gene3D" id="3.40.228.10">
    <property type="entry name" value="Dimethylsulfoxide Reductase, domain 2"/>
    <property type="match status" value="1"/>
</dbReference>
<comment type="similarity">
    <text evidence="3">Belongs to the prokaryotic molybdopterin-containing oxidoreductase family.</text>
</comment>
<dbReference type="Pfam" id="PF00384">
    <property type="entry name" value="Molybdopterin"/>
    <property type="match status" value="1"/>
</dbReference>
<dbReference type="GO" id="GO:0008863">
    <property type="term" value="F:formate dehydrogenase (NAD+) activity"/>
    <property type="evidence" value="ECO:0007669"/>
    <property type="project" value="InterPro"/>
</dbReference>
<dbReference type="InterPro" id="IPR006656">
    <property type="entry name" value="Mopterin_OxRdtase"/>
</dbReference>
<dbReference type="CDD" id="cd02787">
    <property type="entry name" value="MopB_CT_ydeP"/>
    <property type="match status" value="1"/>
</dbReference>
<dbReference type="Gene3D" id="3.40.50.740">
    <property type="match status" value="1"/>
</dbReference>
<evidence type="ECO:0000259" key="11">
    <source>
        <dbReference type="Pfam" id="PF01568"/>
    </source>
</evidence>
<dbReference type="PANTHER" id="PTHR43105">
    <property type="entry name" value="RESPIRATORY NITRATE REDUCTASE"/>
    <property type="match status" value="1"/>
</dbReference>
<keyword evidence="7" id="KW-0560">Oxidoreductase</keyword>
<dbReference type="Proteomes" id="UP000236594">
    <property type="component" value="Unassembled WGS sequence"/>
</dbReference>
<sequence>MEDNNKKKIEEEISKEPNAENPFSLLDLKLTHVEKAAAGMPAVLAAFSDLFEERTPVRGMRALFKMNQMGGFDCPSCAWPDPDDERSVLGEYCENGAKALAEEATTKRVTPEFFKQNSVYDLAQLDDYQIGKMGRLTDPMYLAPGATHYEPISWDNAFKKIADHFNALESPDEAAFYTSGRTSNEASFVYQLFAKEFGTNNMPDCSNMCHETSGSALRPTIGIGKGTVTLEDFYEAEVIIIIGQNPGTNAPRMMSALAKGKKNGAKIIAVNPLPEAGLMGFINPQNVKAILTGGVQLADLYLPVKINGDMALLKALELLLIEFEKKNPGKVFDEEFIRDKTVGYEEFLKQFDHLRLDELADLSGVSKEALYQAAEMIAFKKRIIVSWGMGLTQQPNGVDMIREILNILLLKGSIGKPGAGVCPVRGHSNVQGNRTMMIDEKPTDEQLDRLENFYGFKMPRKHGYDVVRAIKAIHEEKIKVMFCMGGNFLSATPDTTYTANALRKLNLLVCVSTKLNRGHLVHGKEALILPTYGRSDKDIVNGEIQIVSTENSMGVVQSSKGMLDAVSDNLINETQIVCRMAMATLGSRSVVDWQLYHDSYDAVRDAIEQCIPGFTDYNVRVREKGGFYLPNAARDEQSFSKELRGRAPFTLTEIPDNSLEADEYMMATTRTHDQFNTTIYGLDDRYRGIKNERRVIFMNQKDIDKAGFKAGDKVDLYNFDDGIERIAPLFIIVSYQIPEKNTVTYFPETNVLVSVNNVVKESNMPASKYVKIKIKKHNPEVYKKVDQMLYRGAVQRP</sequence>
<dbReference type="Pfam" id="PF01568">
    <property type="entry name" value="Molydop_binding"/>
    <property type="match status" value="1"/>
</dbReference>